<accession>A0A914V0X4</accession>
<name>A0A914V0X4_9BILA</name>
<dbReference type="WBParaSite" id="PSAMB.scaffold1409size31871.g13036.t1">
    <property type="protein sequence ID" value="PSAMB.scaffold1409size31871.g13036.t1"/>
    <property type="gene ID" value="PSAMB.scaffold1409size31871.g13036"/>
</dbReference>
<feature type="region of interest" description="Disordered" evidence="1">
    <location>
        <begin position="20"/>
        <end position="42"/>
    </location>
</feature>
<evidence type="ECO:0000313" key="2">
    <source>
        <dbReference type="Proteomes" id="UP000887566"/>
    </source>
</evidence>
<evidence type="ECO:0000256" key="1">
    <source>
        <dbReference type="SAM" id="MobiDB-lite"/>
    </source>
</evidence>
<protein>
    <submittedName>
        <fullName evidence="3">Uncharacterized protein</fullName>
    </submittedName>
</protein>
<sequence>MPAQRRLKWLAGYARSAHTSHRSPSAIGAERGGGGRRASRTKRHCHHAYLPGVVKTMQRPMVHRLPTGYCPMWTAEIRVTASPPAAPPHSVNRRQYIQQIGSPAGWTDVRALCWQSSVNHVERRCNRFY</sequence>
<evidence type="ECO:0000313" key="3">
    <source>
        <dbReference type="WBParaSite" id="PSAMB.scaffold1409size31871.g13036.t1"/>
    </source>
</evidence>
<dbReference type="AlphaFoldDB" id="A0A914V0X4"/>
<keyword evidence="2" id="KW-1185">Reference proteome</keyword>
<reference evidence="3" key="1">
    <citation type="submission" date="2022-11" db="UniProtKB">
        <authorList>
            <consortium name="WormBaseParasite"/>
        </authorList>
    </citation>
    <scope>IDENTIFICATION</scope>
</reference>
<dbReference type="Proteomes" id="UP000887566">
    <property type="component" value="Unplaced"/>
</dbReference>
<proteinExistence type="predicted"/>
<organism evidence="2 3">
    <name type="scientific">Plectus sambesii</name>
    <dbReference type="NCBI Taxonomy" id="2011161"/>
    <lineage>
        <taxon>Eukaryota</taxon>
        <taxon>Metazoa</taxon>
        <taxon>Ecdysozoa</taxon>
        <taxon>Nematoda</taxon>
        <taxon>Chromadorea</taxon>
        <taxon>Plectida</taxon>
        <taxon>Plectina</taxon>
        <taxon>Plectoidea</taxon>
        <taxon>Plectidae</taxon>
        <taxon>Plectus</taxon>
    </lineage>
</organism>